<dbReference type="PANTHER" id="PTHR43685">
    <property type="entry name" value="GLYCOSYLTRANSFERASE"/>
    <property type="match status" value="1"/>
</dbReference>
<dbReference type="Gene3D" id="3.90.550.10">
    <property type="entry name" value="Spore Coat Polysaccharide Biosynthesis Protein SpsA, Chain A"/>
    <property type="match status" value="1"/>
</dbReference>
<gene>
    <name evidence="2" type="ordered locus">TCELL_0191</name>
</gene>
<feature type="domain" description="Glycosyltransferase 2-like" evidence="1">
    <location>
        <begin position="6"/>
        <end position="144"/>
    </location>
</feature>
<protein>
    <submittedName>
        <fullName evidence="2">Glycosyl transferase family 2</fullName>
    </submittedName>
</protein>
<dbReference type="SUPFAM" id="SSF53448">
    <property type="entry name" value="Nucleotide-diphospho-sugar transferases"/>
    <property type="match status" value="1"/>
</dbReference>
<evidence type="ECO:0000313" key="2">
    <source>
        <dbReference type="EMBL" id="AFK50616.1"/>
    </source>
</evidence>
<sequence>MSPFISVIITAYNRREFLKHAVRSVLNQTLDKGLYEIIVVKNFKDPEVDRLIEQSRGKVIELDAASIGLKLARGIEEAEGEVVAFLEDDDIYMPTKLVRIYDVFSNDEKLIYFHHNVAAIDKNGKPIFDKLIEHSNVNEFVRAESANEKKAIFAKYGWSLGLRNSSMAVRRDFIKRFVNVIRLFPDAVDVLLYLLALSSEGTILHSPERLTLFRLSSTSASSVRFVEDPETRFRRAVKNSIRHALARHALVVTAGLLDKWLAKYTNYDEASIIGGVFSDWGAWLVKPLTNYIIGNRPSARYLGTAIFGLTYLLNPTLAKRLIYYYYTKFSHISFSWS</sequence>
<dbReference type="Pfam" id="PF00535">
    <property type="entry name" value="Glycos_transf_2"/>
    <property type="match status" value="1"/>
</dbReference>
<dbReference type="STRING" id="1184251.TCELL_0191"/>
<evidence type="ECO:0000259" key="1">
    <source>
        <dbReference type="Pfam" id="PF00535"/>
    </source>
</evidence>
<dbReference type="GO" id="GO:0016740">
    <property type="term" value="F:transferase activity"/>
    <property type="evidence" value="ECO:0007669"/>
    <property type="project" value="UniProtKB-KW"/>
</dbReference>
<reference evidence="2 3" key="1">
    <citation type="journal article" date="2012" name="J. Bacteriol.">
        <title>Complete genome sequence of the hyperthermophilic cellulolytic Crenarchaeon 'Thermogladius cellulolyticus' 1633.</title>
        <authorList>
            <person name="Mardanov A.V."/>
            <person name="Kochetkova T.V."/>
            <person name="Beletsky A.V."/>
            <person name="Bonch-Osmolovskaya E.A."/>
            <person name="Ravin N.V."/>
            <person name="Skryabin K.G."/>
        </authorList>
    </citation>
    <scope>NUCLEOTIDE SEQUENCE [LARGE SCALE GENOMIC DNA]</scope>
    <source>
        <strain evidence="3">DSM 22663 / VKM B-2946 / 1633</strain>
    </source>
</reference>
<dbReference type="InterPro" id="IPR029044">
    <property type="entry name" value="Nucleotide-diphossugar_trans"/>
</dbReference>
<organism evidence="2 3">
    <name type="scientific">Thermogladius calderae (strain DSM 22663 / VKM B-2946 / 1633)</name>
    <dbReference type="NCBI Taxonomy" id="1184251"/>
    <lineage>
        <taxon>Archaea</taxon>
        <taxon>Thermoproteota</taxon>
        <taxon>Thermoprotei</taxon>
        <taxon>Desulfurococcales</taxon>
        <taxon>Desulfurococcaceae</taxon>
        <taxon>Thermogladius</taxon>
    </lineage>
</organism>
<dbReference type="GeneID" id="13012471"/>
<dbReference type="RefSeq" id="WP_014736867.1">
    <property type="nucleotide sequence ID" value="NC_017954.1"/>
</dbReference>
<dbReference type="EMBL" id="CP003531">
    <property type="protein sequence ID" value="AFK50616.1"/>
    <property type="molecule type" value="Genomic_DNA"/>
</dbReference>
<proteinExistence type="predicted"/>
<dbReference type="PANTHER" id="PTHR43685:SF2">
    <property type="entry name" value="GLYCOSYLTRANSFERASE 2-LIKE DOMAIN-CONTAINING PROTEIN"/>
    <property type="match status" value="1"/>
</dbReference>
<keyword evidence="2" id="KW-0808">Transferase</keyword>
<evidence type="ECO:0000313" key="3">
    <source>
        <dbReference type="Proteomes" id="UP000005270"/>
    </source>
</evidence>
<accession>I3TCX8</accession>
<dbReference type="InterPro" id="IPR001173">
    <property type="entry name" value="Glyco_trans_2-like"/>
</dbReference>
<dbReference type="InParanoid" id="I3TCX8"/>
<name>I3TCX8_THEC1</name>
<keyword evidence="3" id="KW-1185">Reference proteome</keyword>
<dbReference type="AlphaFoldDB" id="I3TCX8"/>
<dbReference type="eggNOG" id="arCOG01397">
    <property type="taxonomic scope" value="Archaea"/>
</dbReference>
<dbReference type="CDD" id="cd00761">
    <property type="entry name" value="Glyco_tranf_GTA_type"/>
    <property type="match status" value="1"/>
</dbReference>
<dbReference type="HOGENOM" id="CLU_055387_2_0_2"/>
<dbReference type="KEGG" id="thg:TCELL_0191"/>
<dbReference type="InterPro" id="IPR050834">
    <property type="entry name" value="Glycosyltransf_2"/>
</dbReference>
<dbReference type="Proteomes" id="UP000005270">
    <property type="component" value="Chromosome"/>
</dbReference>
<dbReference type="OrthoDB" id="42128at2157"/>